<accession>A0A5J9WFH8</accession>
<evidence type="ECO:0000313" key="5">
    <source>
        <dbReference type="Proteomes" id="UP000324897"/>
    </source>
</evidence>
<dbReference type="InterPro" id="IPR001810">
    <property type="entry name" value="F-box_dom"/>
</dbReference>
<dbReference type="Gene3D" id="3.30.497.10">
    <property type="entry name" value="Antithrombin, subunit I, domain 2"/>
    <property type="match status" value="1"/>
</dbReference>
<dbReference type="PANTHER" id="PTHR33207">
    <property type="entry name" value="F-BOX DOMAIN CONTAINING PROTEIN-RELATED"/>
    <property type="match status" value="1"/>
</dbReference>
<name>A0A5J9WFH8_9POAL</name>
<evidence type="ECO:0000256" key="2">
    <source>
        <dbReference type="RuleBase" id="RU000411"/>
    </source>
</evidence>
<dbReference type="SMART" id="SM00093">
    <property type="entry name" value="SERPIN"/>
    <property type="match status" value="1"/>
</dbReference>
<protein>
    <recommendedName>
        <fullName evidence="3">F-box domain-containing protein</fullName>
    </recommendedName>
</protein>
<dbReference type="Gene3D" id="1.20.1280.50">
    <property type="match status" value="1"/>
</dbReference>
<dbReference type="AlphaFoldDB" id="A0A5J9WFH8"/>
<comment type="similarity">
    <text evidence="1 2">Belongs to the serpin family.</text>
</comment>
<dbReference type="Pfam" id="PF00646">
    <property type="entry name" value="F-box"/>
    <property type="match status" value="1"/>
</dbReference>
<feature type="non-terminal residue" evidence="4">
    <location>
        <position position="651"/>
    </location>
</feature>
<feature type="domain" description="F-box" evidence="3">
    <location>
        <begin position="104"/>
        <end position="153"/>
    </location>
</feature>
<evidence type="ECO:0000313" key="4">
    <source>
        <dbReference type="EMBL" id="TVU46170.1"/>
    </source>
</evidence>
<proteinExistence type="inferred from homology"/>
<reference evidence="4 5" key="1">
    <citation type="journal article" date="2019" name="Sci. Rep.">
        <title>A high-quality genome of Eragrostis curvula grass provides insights into Poaceae evolution and supports new strategies to enhance forage quality.</title>
        <authorList>
            <person name="Carballo J."/>
            <person name="Santos B.A.C.M."/>
            <person name="Zappacosta D."/>
            <person name="Garbus I."/>
            <person name="Selva J.P."/>
            <person name="Gallo C.A."/>
            <person name="Diaz A."/>
            <person name="Albertini E."/>
            <person name="Caccamo M."/>
            <person name="Echenique V."/>
        </authorList>
    </citation>
    <scope>NUCLEOTIDE SEQUENCE [LARGE SCALE GENOMIC DNA]</scope>
    <source>
        <strain evidence="5">cv. Victoria</strain>
        <tissue evidence="4">Leaf</tissue>
    </source>
</reference>
<evidence type="ECO:0000256" key="1">
    <source>
        <dbReference type="ARBA" id="ARBA00009500"/>
    </source>
</evidence>
<comment type="caution">
    <text evidence="4">The sequence shown here is derived from an EMBL/GenBank/DDBJ whole genome shotgun (WGS) entry which is preliminary data.</text>
</comment>
<dbReference type="InterPro" id="IPR023796">
    <property type="entry name" value="Serpin_dom"/>
</dbReference>
<dbReference type="OrthoDB" id="1542886at2759"/>
<dbReference type="Pfam" id="PF00079">
    <property type="entry name" value="Serpin"/>
    <property type="match status" value="1"/>
</dbReference>
<dbReference type="SUPFAM" id="SSF81383">
    <property type="entry name" value="F-box domain"/>
    <property type="match status" value="1"/>
</dbReference>
<organism evidence="4 5">
    <name type="scientific">Eragrostis curvula</name>
    <name type="common">weeping love grass</name>
    <dbReference type="NCBI Taxonomy" id="38414"/>
    <lineage>
        <taxon>Eukaryota</taxon>
        <taxon>Viridiplantae</taxon>
        <taxon>Streptophyta</taxon>
        <taxon>Embryophyta</taxon>
        <taxon>Tracheophyta</taxon>
        <taxon>Spermatophyta</taxon>
        <taxon>Magnoliopsida</taxon>
        <taxon>Liliopsida</taxon>
        <taxon>Poales</taxon>
        <taxon>Poaceae</taxon>
        <taxon>PACMAD clade</taxon>
        <taxon>Chloridoideae</taxon>
        <taxon>Eragrostideae</taxon>
        <taxon>Eragrostidinae</taxon>
        <taxon>Eragrostis</taxon>
    </lineage>
</organism>
<dbReference type="Proteomes" id="UP000324897">
    <property type="component" value="Chromosome 5"/>
</dbReference>
<dbReference type="Gramene" id="TVU46170">
    <property type="protein sequence ID" value="TVU46170"/>
    <property type="gene ID" value="EJB05_05689"/>
</dbReference>
<dbReference type="InterPro" id="IPR042178">
    <property type="entry name" value="Serpin_sf_1"/>
</dbReference>
<sequence>MATPARAGISAAAGDDVASADLLRVLHHITHRSVPGFCPAVASASSHGPQSRTVLLMAGPARADISASAGDDAASADLQVIPLTNGNPTPSFRSVAPSGDIAPSPTFPDLPEPLLLDILGRVPSRSCLFSASFVCRSWRALLSSARNRAFLREFFASHSPPLLGFFLQASLLEPVLFHPVSAFDPIVSDALAQGDFFLDHIPPLPDGDELMNWEIMDCQSGFLLLSWPETGDLMVYNPVNGYQQNVDSPQFVHHIGTYHLHLAVSLEGPFSIMCVYHTNGSTAQLSVFRFGERWRLFGQIETAEPWSSTHRRAVQSGNILFWPFLDREQMFAVDMVEEEGAFIDIPAQGMDFVVALTGDGHLTLLSAMSSSLCIWKRKLDSSHSQEHGWKLESFHIGSQFLQLFGLPLDTNTDLRLISVHHGLVYLCTLQAMECPDAPWVIFSFCLRTKEIQMAVIFDPVSLSFYGLSISIVSLDGQAAKAAGQVNSWVEKVTSGLIKELLPPGFVDHSTRLTEKFDASQTKDGEFHLLDGSGSSVQAPFRKKASVGQFKLPKFKISFGFEGSELLKSLGLQLPFNSEADLSQMVDSPVGQNFYVSSIFHRSFVEVNEEGTEAAASSAAVVALKSLPIGPMDFVADHPFLFVIREDMTGVM</sequence>
<evidence type="ECO:0000259" key="3">
    <source>
        <dbReference type="PROSITE" id="PS50181"/>
    </source>
</evidence>
<dbReference type="InterPro" id="IPR036047">
    <property type="entry name" value="F-box-like_dom_sf"/>
</dbReference>
<dbReference type="EMBL" id="RWGY01000004">
    <property type="protein sequence ID" value="TVU46170.1"/>
    <property type="molecule type" value="Genomic_DNA"/>
</dbReference>
<gene>
    <name evidence="4" type="ORF">EJB05_05689</name>
</gene>
<feature type="non-terminal residue" evidence="4">
    <location>
        <position position="1"/>
    </location>
</feature>
<dbReference type="InterPro" id="IPR036186">
    <property type="entry name" value="Serpin_sf"/>
</dbReference>
<keyword evidence="5" id="KW-1185">Reference proteome</keyword>
<dbReference type="PROSITE" id="PS50181">
    <property type="entry name" value="FBOX"/>
    <property type="match status" value="1"/>
</dbReference>
<dbReference type="SUPFAM" id="SSF56574">
    <property type="entry name" value="Serpins"/>
    <property type="match status" value="1"/>
</dbReference>